<reference evidence="2" key="1">
    <citation type="journal article" date="2021" name="Sci. Adv.">
        <title>The American lobster genome reveals insights on longevity, neural, and immune adaptations.</title>
        <authorList>
            <person name="Polinski J.M."/>
            <person name="Zimin A.V."/>
            <person name="Clark K.F."/>
            <person name="Kohn A.B."/>
            <person name="Sadowski N."/>
            <person name="Timp W."/>
            <person name="Ptitsyn A."/>
            <person name="Khanna P."/>
            <person name="Romanova D.Y."/>
            <person name="Williams P."/>
            <person name="Greenwood S.J."/>
            <person name="Moroz L.L."/>
            <person name="Walt D.R."/>
            <person name="Bodnar A.G."/>
        </authorList>
    </citation>
    <scope>NUCLEOTIDE SEQUENCE</scope>
    <source>
        <strain evidence="2">GMGI-L3</strain>
    </source>
</reference>
<proteinExistence type="predicted"/>
<evidence type="ECO:0000313" key="2">
    <source>
        <dbReference type="EMBL" id="KAG7173970.1"/>
    </source>
</evidence>
<dbReference type="EMBL" id="JAHLQT010008352">
    <property type="protein sequence ID" value="KAG7173970.1"/>
    <property type="molecule type" value="Genomic_DNA"/>
</dbReference>
<evidence type="ECO:0000313" key="3">
    <source>
        <dbReference type="Proteomes" id="UP000747542"/>
    </source>
</evidence>
<name>A0A8J5TCL2_HOMAM</name>
<comment type="caution">
    <text evidence="2">The sequence shown here is derived from an EMBL/GenBank/DDBJ whole genome shotgun (WGS) entry which is preliminary data.</text>
</comment>
<organism evidence="2 3">
    <name type="scientific">Homarus americanus</name>
    <name type="common">American lobster</name>
    <dbReference type="NCBI Taxonomy" id="6706"/>
    <lineage>
        <taxon>Eukaryota</taxon>
        <taxon>Metazoa</taxon>
        <taxon>Ecdysozoa</taxon>
        <taxon>Arthropoda</taxon>
        <taxon>Crustacea</taxon>
        <taxon>Multicrustacea</taxon>
        <taxon>Malacostraca</taxon>
        <taxon>Eumalacostraca</taxon>
        <taxon>Eucarida</taxon>
        <taxon>Decapoda</taxon>
        <taxon>Pleocyemata</taxon>
        <taxon>Astacidea</taxon>
        <taxon>Nephropoidea</taxon>
        <taxon>Nephropidae</taxon>
        <taxon>Homarus</taxon>
    </lineage>
</organism>
<dbReference type="Pfam" id="PF07841">
    <property type="entry name" value="DM4_12"/>
    <property type="match status" value="1"/>
</dbReference>
<keyword evidence="1" id="KW-0472">Membrane</keyword>
<keyword evidence="1" id="KW-0812">Transmembrane</keyword>
<gene>
    <name evidence="2" type="ORF">Hamer_G029317</name>
</gene>
<keyword evidence="3" id="KW-1185">Reference proteome</keyword>
<evidence type="ECO:0000256" key="1">
    <source>
        <dbReference type="SAM" id="Phobius"/>
    </source>
</evidence>
<protein>
    <submittedName>
        <fullName evidence="2">Putative DM4/DM12 family-like protein 26</fullName>
    </submittedName>
</protein>
<dbReference type="AlphaFoldDB" id="A0A8J5TCL2"/>
<sequence length="174" mass="19753">MESQEDLAKVSLVEEMADKARFFVYNYNATTLVTTAGLALGLFFIVTAIALYYYYYATTNRHSYTYATKSDFVNVLYLLEEAWALYDIREQECRRRVVCEAHLPDARYVNKPVSGILSELLSQVTEDTLNNADQELAAAVRDLQLAAQYGRSVRSCQAYAKYCLTITLADVPHN</sequence>
<feature type="transmembrane region" description="Helical" evidence="1">
    <location>
        <begin position="32"/>
        <end position="55"/>
    </location>
</feature>
<accession>A0A8J5TCL2</accession>
<keyword evidence="1" id="KW-1133">Transmembrane helix</keyword>
<dbReference type="Proteomes" id="UP000747542">
    <property type="component" value="Unassembled WGS sequence"/>
</dbReference>
<dbReference type="InterPro" id="IPR006631">
    <property type="entry name" value="DM4_12"/>
</dbReference>